<reference evidence="1" key="1">
    <citation type="journal article" date="2019" name="MBio">
        <title>Virus Genomes from Deep Sea Sediments Expand the Ocean Megavirome and Support Independent Origins of Viral Gigantism.</title>
        <authorList>
            <person name="Backstrom D."/>
            <person name="Yutin N."/>
            <person name="Jorgensen S.L."/>
            <person name="Dharamshi J."/>
            <person name="Homa F."/>
            <person name="Zaremba-Niedwiedzka K."/>
            <person name="Spang A."/>
            <person name="Wolf Y.I."/>
            <person name="Koonin E.V."/>
            <person name="Ettema T.J."/>
        </authorList>
    </citation>
    <scope>NUCLEOTIDE SEQUENCE</scope>
</reference>
<evidence type="ECO:0000313" key="1">
    <source>
        <dbReference type="EMBL" id="QBK86851.1"/>
    </source>
</evidence>
<sequence>MSFTLDDVTFLSTDFVFECDDEQECDGVWPQGPIVSRGVEAVLECECGRFCSGREAVLEAASDCVTDWNAYLEYASKYGHNICGSYCSGCGNNYVARAMENGATNFDHVAFAALRKGQLGCWNDDGGCGVVDTFQEWVDEKCAGEYKQEGAALTAARTLYEFAAKAWPADHSITETANTIVETCEMTGTDEALADTFLFACEKGLVVFLTKIARAFRPSPELIQAGLASTQQLKTSEAEMRLRTIFGVGLQTKRHDELRIQQLNRDLKVNRVSALRKFCLGLAARPLACGLSAKSHSTLRLLAQLLHLGNEEEQDILAILDSAQQ</sequence>
<dbReference type="EMBL" id="MK500337">
    <property type="protein sequence ID" value="QBK86851.1"/>
    <property type="molecule type" value="Genomic_DNA"/>
</dbReference>
<proteinExistence type="predicted"/>
<protein>
    <submittedName>
        <fullName evidence="1">Uncharacterized protein</fullName>
    </submittedName>
</protein>
<accession>A0A481YVC4</accession>
<organism evidence="1">
    <name type="scientific">Marseillevirus LCMAC103</name>
    <dbReference type="NCBI Taxonomy" id="2506604"/>
    <lineage>
        <taxon>Viruses</taxon>
        <taxon>Varidnaviria</taxon>
        <taxon>Bamfordvirae</taxon>
        <taxon>Nucleocytoviricota</taxon>
        <taxon>Megaviricetes</taxon>
        <taxon>Pimascovirales</taxon>
        <taxon>Pimascovirales incertae sedis</taxon>
        <taxon>Marseilleviridae</taxon>
    </lineage>
</organism>
<gene>
    <name evidence="1" type="ORF">LCMAC103_01890</name>
</gene>
<name>A0A481YVC4_9VIRU</name>